<dbReference type="InterPro" id="IPR028994">
    <property type="entry name" value="Integrin_alpha_N"/>
</dbReference>
<feature type="region of interest" description="Disordered" evidence="5">
    <location>
        <begin position="908"/>
        <end position="930"/>
    </location>
</feature>
<feature type="compositionally biased region" description="Acidic residues" evidence="5">
    <location>
        <begin position="1076"/>
        <end position="1086"/>
    </location>
</feature>
<evidence type="ECO:0000313" key="8">
    <source>
        <dbReference type="Proteomes" id="UP000315303"/>
    </source>
</evidence>
<evidence type="ECO:0000313" key="7">
    <source>
        <dbReference type="EMBL" id="TPH18964.1"/>
    </source>
</evidence>
<dbReference type="InterPro" id="IPR011042">
    <property type="entry name" value="6-blade_b-propeller_TolB-like"/>
</dbReference>
<evidence type="ECO:0000256" key="4">
    <source>
        <dbReference type="ARBA" id="ARBA00022837"/>
    </source>
</evidence>
<dbReference type="Pfam" id="PF07676">
    <property type="entry name" value="PD40"/>
    <property type="match status" value="1"/>
</dbReference>
<dbReference type="InterPro" id="IPR013517">
    <property type="entry name" value="FG-GAP"/>
</dbReference>
<keyword evidence="8" id="KW-1185">Reference proteome</keyword>
<evidence type="ECO:0000256" key="5">
    <source>
        <dbReference type="SAM" id="MobiDB-lite"/>
    </source>
</evidence>
<feature type="region of interest" description="Disordered" evidence="5">
    <location>
        <begin position="1023"/>
        <end position="1100"/>
    </location>
</feature>
<dbReference type="PANTHER" id="PTHR46580">
    <property type="entry name" value="SENSOR KINASE-RELATED"/>
    <property type="match status" value="1"/>
</dbReference>
<feature type="chain" id="PRO_5021208557" evidence="6">
    <location>
        <begin position="23"/>
        <end position="1727"/>
    </location>
</feature>
<dbReference type="InterPro" id="IPR028974">
    <property type="entry name" value="TSP_type-3_rpt"/>
</dbReference>
<feature type="signal peptide" evidence="6">
    <location>
        <begin position="1"/>
        <end position="22"/>
    </location>
</feature>
<gene>
    <name evidence="7" type="ORF">EPA86_01320</name>
</gene>
<protein>
    <submittedName>
        <fullName evidence="7">Uncharacterized protein</fullName>
    </submittedName>
</protein>
<dbReference type="Gene3D" id="4.10.1080.10">
    <property type="entry name" value="TSP type-3 repeat"/>
    <property type="match status" value="1"/>
</dbReference>
<dbReference type="Pfam" id="PF13517">
    <property type="entry name" value="FG-GAP_3"/>
    <property type="match status" value="2"/>
</dbReference>
<dbReference type="OrthoDB" id="9785394at2"/>
<dbReference type="EMBL" id="SAWY01000002">
    <property type="protein sequence ID" value="TPH18964.1"/>
    <property type="molecule type" value="Genomic_DNA"/>
</dbReference>
<dbReference type="PANTHER" id="PTHR46580:SF2">
    <property type="entry name" value="MAM DOMAIN-CONTAINING PROTEIN"/>
    <property type="match status" value="1"/>
</dbReference>
<keyword evidence="4" id="KW-0106">Calcium</keyword>
<proteinExistence type="predicted"/>
<dbReference type="SUPFAM" id="SSF82171">
    <property type="entry name" value="DPP6 N-terminal domain-like"/>
    <property type="match status" value="3"/>
</dbReference>
<comment type="subcellular location">
    <subcellularLocation>
        <location evidence="1">Secreted</location>
    </subcellularLocation>
</comment>
<feature type="compositionally biased region" description="Acidic residues" evidence="5">
    <location>
        <begin position="919"/>
        <end position="930"/>
    </location>
</feature>
<dbReference type="RefSeq" id="WP_140601119.1">
    <property type="nucleotide sequence ID" value="NZ_SAWY01000002.1"/>
</dbReference>
<dbReference type="Gene3D" id="2.130.10.130">
    <property type="entry name" value="Integrin alpha, N-terminal"/>
    <property type="match status" value="2"/>
</dbReference>
<comment type="caution">
    <text evidence="7">The sequence shown here is derived from an EMBL/GenBank/DDBJ whole genome shotgun (WGS) entry which is preliminary data.</text>
</comment>
<feature type="compositionally biased region" description="Basic and acidic residues" evidence="5">
    <location>
        <begin position="908"/>
        <end position="918"/>
    </location>
</feature>
<keyword evidence="2" id="KW-0964">Secreted</keyword>
<reference evidence="7 8" key="1">
    <citation type="submission" date="2019-01" db="EMBL/GenBank/DDBJ databases">
        <title>Litorilituus lipolytica sp. nov., isolated from intertidal sand of the Yellow Sea in China.</title>
        <authorList>
            <person name="Liu A."/>
        </authorList>
    </citation>
    <scope>NUCLEOTIDE SEQUENCE [LARGE SCALE GENOMIC DNA]</scope>
    <source>
        <strain evidence="7 8">RZ04</strain>
    </source>
</reference>
<dbReference type="SUPFAM" id="SSF69318">
    <property type="entry name" value="Integrin alpha N-terminal domain"/>
    <property type="match status" value="3"/>
</dbReference>
<dbReference type="Pfam" id="PF18884">
    <property type="entry name" value="TSP3_bac"/>
    <property type="match status" value="6"/>
</dbReference>
<dbReference type="InterPro" id="IPR011659">
    <property type="entry name" value="WD40"/>
</dbReference>
<feature type="compositionally biased region" description="Acidic residues" evidence="5">
    <location>
        <begin position="1053"/>
        <end position="1063"/>
    </location>
</feature>
<organism evidence="7 8">
    <name type="scientific">Litorilituus lipolyticus</name>
    <dbReference type="NCBI Taxonomy" id="2491017"/>
    <lineage>
        <taxon>Bacteria</taxon>
        <taxon>Pseudomonadati</taxon>
        <taxon>Pseudomonadota</taxon>
        <taxon>Gammaproteobacteria</taxon>
        <taxon>Alteromonadales</taxon>
        <taxon>Colwelliaceae</taxon>
        <taxon>Litorilituus</taxon>
    </lineage>
</organism>
<accession>A0A502L785</accession>
<name>A0A502L785_9GAMM</name>
<dbReference type="Gene3D" id="2.120.10.30">
    <property type="entry name" value="TolB, C-terminal domain"/>
    <property type="match status" value="3"/>
</dbReference>
<keyword evidence="3 6" id="KW-0732">Signal</keyword>
<evidence type="ECO:0000256" key="1">
    <source>
        <dbReference type="ARBA" id="ARBA00004613"/>
    </source>
</evidence>
<evidence type="ECO:0000256" key="2">
    <source>
        <dbReference type="ARBA" id="ARBA00022525"/>
    </source>
</evidence>
<feature type="compositionally biased region" description="Low complexity" evidence="5">
    <location>
        <begin position="1042"/>
        <end position="1052"/>
    </location>
</feature>
<dbReference type="Proteomes" id="UP000315303">
    <property type="component" value="Unassembled WGS sequence"/>
</dbReference>
<evidence type="ECO:0000256" key="3">
    <source>
        <dbReference type="ARBA" id="ARBA00022729"/>
    </source>
</evidence>
<sequence>MLFKKFLIIASLGGFSTLSAYAGNWLTQELASKANLKFNDGNSKDMVISPNGRFIAFSSCATTLIVKDTNGKCDIFLKDTQTNIIKLVSNGLNNQASNGDSQKPDIAVNGSTIFVTYESTATNLIEFAYSTSDIYLSTYSFSDTDISVIGNTELISRPEDENITSNNSSFNPSISKDGNRIVFDSLANNLSKKIQGGPDQTSTDTNGVSDVFIRDRAANTTYRINKTYSTIEVEAASRNPVISADGEFVVFESDSNNISSKDVWNNTDIFRYSLAENKVILISLKTNGNKSDSIGSYAPSINADGNVISFHTSADLTNDISDVDGVDDVYVRNVLASTTSLISIGGGEYNHAGGANFSSINADGDKLIFTAKNATGEPLVAQENNVFYRDLSNLDTIVISGADEGVSQNSGELYLASISANGKNIAYNSDRIVVVDEDNDSLSDVYKYQIEDDPSAGSNLRVSLPIPGENFVSNVDSIAMSKDGRYIVIQSKANNILLDGNEFDSLYLLDRGADGKQTQLERLSFGLNGAPLNGEIDKGSFDISDDGNYIVFSSLASNIVSGDTNTSYDVFYHNRLNSSTILISFGQNGAVANGSSRNSRISGDGKRVTYSSSAPNIISHGVGNQEVYVYDADKHENTLVSHTQNGEVSPKSFYSGSTNPEISSDGNFITYMTENEKVFGYNTSAGWQIALYDISNDENSLVTVPVSDYLSYEYSFQPSISSDGRYVAYSTHATDKILGDGVDKDDNYDNDILLYDRQTGTNQIISYDNTAAGVQGNQIKNAFDVTISDDGTHVVFKTKTEDEVNPDVFNYQVVVRDLVNNVSSIVANSNALDNDTTETADHGKLAATTTTIQPRISSDGDIILYPANIPHAIFTLDSNDPLAEPTVTNLVSEGSSITQAYIAKRETDSDIDGIPDRIDTDDDNDGMSDDYENLYLLNDDDSVCLNPLDSNDAAEDCDGDGLSNLEEFELSTKPNDSDSDNDGLTDHFEVNTSETNLFLTNPLNDDSDNDGLTDGYEINTSLTNPLIADSDGDGLSDGYEVNTSLTNPNSSDSDNDGLSDGDEVNIHQTNPNSSDSDNDGLSDEFEVNNPKYDPLNGDMDGDGVLDGSDSDPFNKYIGGKIAAKNDFNNDGKTDLFWHNKQSGQTYVYLMNGKAVIEVGSPTTRADTYWHVVGRGDFNGDGKEDVLWRHQETGVNEIDLMSGVSVTNTISLNTVPMTWQVAGIGDVNGDNADDVIWQELTTDEVHIHTLLNGQLESASQLIPANTDLKIKAVADFNSDGFADLWLRNKQTNENFTYLLNGFTIVQQISLGVISENWQLQDVADVDGDDDSDIVWRNKLTSEVNLYVMQDGSLQSELALPTRTSEWRLAMTGDLIGDLSQDFIWHNLSTGEVVADFLDVSQAGGISSSQTVTTIADASWQLVPKRISEISPSRYDFDGDNKADILIRDSGNGELSLQRMNGVNVISSDIAGTLPVEWQVAGRGDFDGDGKSDLLWRNNSTGANQIHLMDGHASLQESAINSVGTNWEVAGVADFNGDKKDDILWRDQVTGSTWLYTMDGTTVMQSQNVTTISDMNWKVATTPDTNGDGKADILWRNTISGDNYLYLMNGNNIMRAYLLSTVPVHWSITGSGDLNGDDVDDIIFRSSDGTNWSWLMHAGQIGQSLQINRITDTNWRMKDMADFDGDGNDDILWRNQTSGSTYMYLMNGNAIIGQGGSDSIDISKRIVGQ</sequence>
<evidence type="ECO:0000256" key="6">
    <source>
        <dbReference type="SAM" id="SignalP"/>
    </source>
</evidence>
<dbReference type="InterPro" id="IPR059100">
    <property type="entry name" value="TSP3_bac"/>
</dbReference>
<dbReference type="GO" id="GO:0005509">
    <property type="term" value="F:calcium ion binding"/>
    <property type="evidence" value="ECO:0007669"/>
    <property type="project" value="InterPro"/>
</dbReference>